<evidence type="ECO:0000256" key="1">
    <source>
        <dbReference type="ARBA" id="ARBA00022612"/>
    </source>
</evidence>
<keyword evidence="2" id="KW-0547">Nucleotide-binding</keyword>
<protein>
    <submittedName>
        <fullName evidence="6">Terminase</fullName>
    </submittedName>
</protein>
<dbReference type="Proteomes" id="UP000427282">
    <property type="component" value="Segment"/>
</dbReference>
<organism evidence="6 7">
    <name type="scientific">Arthrobacter phage Mufasa8</name>
    <dbReference type="NCBI Taxonomy" id="2656526"/>
    <lineage>
        <taxon>Viruses</taxon>
        <taxon>Duplodnaviria</taxon>
        <taxon>Heunggongvirae</taxon>
        <taxon>Uroviricota</taxon>
        <taxon>Caudoviricetes</taxon>
        <taxon>Mufasoctovirus</taxon>
        <taxon>Mufasoctovirus mufasa8</taxon>
    </lineage>
</organism>
<evidence type="ECO:0000313" key="6">
    <source>
        <dbReference type="EMBL" id="QGJ93452.1"/>
    </source>
</evidence>
<evidence type="ECO:0000313" key="7">
    <source>
        <dbReference type="Proteomes" id="UP000427282"/>
    </source>
</evidence>
<dbReference type="Pfam" id="PF17289">
    <property type="entry name" value="Terminase_6C"/>
    <property type="match status" value="1"/>
</dbReference>
<keyword evidence="1" id="KW-1188">Viral release from host cell</keyword>
<name>A0A649VND2_9CAUD</name>
<dbReference type="Pfam" id="PF03237">
    <property type="entry name" value="Terminase_6N"/>
    <property type="match status" value="1"/>
</dbReference>
<dbReference type="RefSeq" id="YP_009885082.1">
    <property type="nucleotide sequence ID" value="NC_049478.1"/>
</dbReference>
<dbReference type="InterPro" id="IPR035421">
    <property type="entry name" value="Terminase_6C"/>
</dbReference>
<proteinExistence type="predicted"/>
<dbReference type="GeneID" id="55814456"/>
<gene>
    <name evidence="6" type="primary">2</name>
    <name evidence="6" type="ORF">SEA_MUFASA8_2</name>
</gene>
<dbReference type="KEGG" id="vg:55814456"/>
<dbReference type="Gene3D" id="3.30.420.240">
    <property type="match status" value="1"/>
</dbReference>
<evidence type="ECO:0000256" key="4">
    <source>
        <dbReference type="ARBA" id="ARBA00023219"/>
    </source>
</evidence>
<evidence type="ECO:0000256" key="3">
    <source>
        <dbReference type="ARBA" id="ARBA00022840"/>
    </source>
</evidence>
<keyword evidence="4" id="KW-0231">Viral genome packaging</keyword>
<evidence type="ECO:0000259" key="5">
    <source>
        <dbReference type="Pfam" id="PF17289"/>
    </source>
</evidence>
<keyword evidence="7" id="KW-1185">Reference proteome</keyword>
<accession>A0A649VND2</accession>
<dbReference type="Gene3D" id="3.40.50.300">
    <property type="entry name" value="P-loop containing nucleotide triphosphate hydrolases"/>
    <property type="match status" value="1"/>
</dbReference>
<dbReference type="GO" id="GO:0005524">
    <property type="term" value="F:ATP binding"/>
    <property type="evidence" value="ECO:0007669"/>
    <property type="project" value="UniProtKB-KW"/>
</dbReference>
<keyword evidence="3" id="KW-0067">ATP-binding</keyword>
<dbReference type="InterPro" id="IPR006517">
    <property type="entry name" value="Phage_terminase_lsu-like_C"/>
</dbReference>
<evidence type="ECO:0000256" key="2">
    <source>
        <dbReference type="ARBA" id="ARBA00022741"/>
    </source>
</evidence>
<dbReference type="NCBIfam" id="TIGR01630">
    <property type="entry name" value="psiM2_ORF9"/>
    <property type="match status" value="1"/>
</dbReference>
<dbReference type="InterPro" id="IPR027417">
    <property type="entry name" value="P-loop_NTPase"/>
</dbReference>
<sequence length="490" mass="54297">MDGDLIADMFSTIMDTGEQKPKWETPGDLAKLLNPKTVRTEALDLIDRELIRAFNTPDARLIISVPPQEGKSTRCGVFFPLWVLTQKPTTRIVMTSFSDRLAKRNSRDVRNYIISDGAKLGLTMSHDKANQAEWELAKDRGGMYAVSVGGALTGTPADMLIIDDPHKGAKEADSQLQREDVWEWWTSTASTRLAPGAPVILILTRWHENDLAGMFTQGEDGHLWRVVNIPAIADHNPEKGETDALGREPGQTLNSARGKRDWAAIARRVGSRVWNALYQGRPSASEGNLFKRAYWMRYSTPMWTAHDDGTCTIPTGDGSLVMSWDMTFKDTKGSDYVVGQVWLHRGPNAYLLDQVRRRMTFTETVKAVEAMAAKWPQCVVKLVEDKANGTAVLDVLKAKLPGFIPVTPHESKEARASAVTPFVEAKNVWLPEAKLAPWAETLIEEAASFPNGAHDDQVDAMTQALNRIFVAGGRAAGWLDFLRQQTGATK</sequence>
<dbReference type="EMBL" id="MN586027">
    <property type="protein sequence ID" value="QGJ93452.1"/>
    <property type="molecule type" value="Genomic_DNA"/>
</dbReference>
<feature type="domain" description="Terminase large subunit gp17-like C-terminal" evidence="5">
    <location>
        <begin position="323"/>
        <end position="466"/>
    </location>
</feature>
<reference evidence="6 7" key="1">
    <citation type="submission" date="2019-10" db="EMBL/GenBank/DDBJ databases">
        <authorList>
            <person name="Garlena R.A."/>
            <person name="Russell D.A."/>
            <person name="Pope W.H."/>
            <person name="Jacobs-Sera D."/>
            <person name="Hatfull G.F."/>
        </authorList>
    </citation>
    <scope>NUCLEOTIDE SEQUENCE [LARGE SCALE GENOMIC DNA]</scope>
</reference>